<comment type="subcellular location">
    <subcellularLocation>
        <location evidence="1">Cell membrane</location>
        <topology evidence="1">Lipid-anchor</topology>
        <topology evidence="1">GPI-anchor</topology>
    </subcellularLocation>
</comment>
<keyword evidence="6" id="KW-1015">Disulfide bond</keyword>
<gene>
    <name evidence="13" type="ORF">CASFOL_013826</name>
</gene>
<dbReference type="Pfam" id="PF02298">
    <property type="entry name" value="Cu_bind_like"/>
    <property type="match status" value="1"/>
</dbReference>
<evidence type="ECO:0000256" key="1">
    <source>
        <dbReference type="ARBA" id="ARBA00004609"/>
    </source>
</evidence>
<dbReference type="InterPro" id="IPR008972">
    <property type="entry name" value="Cupredoxin"/>
</dbReference>
<keyword evidence="3" id="KW-0336">GPI-anchor</keyword>
<dbReference type="Proteomes" id="UP001632038">
    <property type="component" value="Unassembled WGS sequence"/>
</dbReference>
<feature type="domain" description="Phytocyanin" evidence="12">
    <location>
        <begin position="26"/>
        <end position="129"/>
    </location>
</feature>
<dbReference type="InterPro" id="IPR003245">
    <property type="entry name" value="Phytocyanin_dom"/>
</dbReference>
<reference evidence="14" key="1">
    <citation type="journal article" date="2024" name="IScience">
        <title>Strigolactones Initiate the Formation of Haustorium-like Structures in Castilleja.</title>
        <authorList>
            <person name="Buerger M."/>
            <person name="Peterson D."/>
            <person name="Chory J."/>
        </authorList>
    </citation>
    <scope>NUCLEOTIDE SEQUENCE [LARGE SCALE GENOMIC DNA]</scope>
</reference>
<evidence type="ECO:0000256" key="10">
    <source>
        <dbReference type="SAM" id="MobiDB-lite"/>
    </source>
</evidence>
<dbReference type="FunFam" id="2.60.40.420:FF:000010">
    <property type="entry name" value="Early nodulin-like protein 1"/>
    <property type="match status" value="1"/>
</dbReference>
<proteinExistence type="inferred from homology"/>
<dbReference type="GO" id="GO:0098552">
    <property type="term" value="C:side of membrane"/>
    <property type="evidence" value="ECO:0007669"/>
    <property type="project" value="UniProtKB-KW"/>
</dbReference>
<dbReference type="InterPro" id="IPR039391">
    <property type="entry name" value="Phytocyanin-like"/>
</dbReference>
<dbReference type="InterPro" id="IPR041846">
    <property type="entry name" value="ENL_dom"/>
</dbReference>
<dbReference type="PROSITE" id="PS51485">
    <property type="entry name" value="PHYTOCYANIN"/>
    <property type="match status" value="1"/>
</dbReference>
<evidence type="ECO:0000256" key="11">
    <source>
        <dbReference type="SAM" id="SignalP"/>
    </source>
</evidence>
<dbReference type="Gene3D" id="2.60.40.420">
    <property type="entry name" value="Cupredoxins - blue copper proteins"/>
    <property type="match status" value="1"/>
</dbReference>
<evidence type="ECO:0000256" key="5">
    <source>
        <dbReference type="ARBA" id="ARBA00023136"/>
    </source>
</evidence>
<evidence type="ECO:0000259" key="12">
    <source>
        <dbReference type="PROSITE" id="PS51485"/>
    </source>
</evidence>
<evidence type="ECO:0000256" key="6">
    <source>
        <dbReference type="ARBA" id="ARBA00023157"/>
    </source>
</evidence>
<organism evidence="13 14">
    <name type="scientific">Castilleja foliolosa</name>
    <dbReference type="NCBI Taxonomy" id="1961234"/>
    <lineage>
        <taxon>Eukaryota</taxon>
        <taxon>Viridiplantae</taxon>
        <taxon>Streptophyta</taxon>
        <taxon>Embryophyta</taxon>
        <taxon>Tracheophyta</taxon>
        <taxon>Spermatophyta</taxon>
        <taxon>Magnoliopsida</taxon>
        <taxon>eudicotyledons</taxon>
        <taxon>Gunneridae</taxon>
        <taxon>Pentapetalae</taxon>
        <taxon>asterids</taxon>
        <taxon>lamiids</taxon>
        <taxon>Lamiales</taxon>
        <taxon>Orobanchaceae</taxon>
        <taxon>Pedicularideae</taxon>
        <taxon>Castillejinae</taxon>
        <taxon>Castilleja</taxon>
    </lineage>
</organism>
<keyword evidence="5" id="KW-0472">Membrane</keyword>
<dbReference type="PANTHER" id="PTHR33021:SF505">
    <property type="entry name" value="EARLY NODULIN-LIKE PROTEIN 1"/>
    <property type="match status" value="1"/>
</dbReference>
<dbReference type="EMBL" id="JAVIJP010000016">
    <property type="protein sequence ID" value="KAL3643011.1"/>
    <property type="molecule type" value="Genomic_DNA"/>
</dbReference>
<keyword evidence="2" id="KW-1003">Cell membrane</keyword>
<keyword evidence="7" id="KW-0325">Glycoprotein</keyword>
<keyword evidence="4 11" id="KW-0732">Signal</keyword>
<dbReference type="GO" id="GO:0005886">
    <property type="term" value="C:plasma membrane"/>
    <property type="evidence" value="ECO:0007669"/>
    <property type="project" value="UniProtKB-SubCell"/>
</dbReference>
<evidence type="ECO:0000256" key="8">
    <source>
        <dbReference type="ARBA" id="ARBA00023288"/>
    </source>
</evidence>
<protein>
    <recommendedName>
        <fullName evidence="12">Phytocyanin domain-containing protein</fullName>
    </recommendedName>
</protein>
<evidence type="ECO:0000256" key="4">
    <source>
        <dbReference type="ARBA" id="ARBA00022729"/>
    </source>
</evidence>
<evidence type="ECO:0000313" key="13">
    <source>
        <dbReference type="EMBL" id="KAL3643011.1"/>
    </source>
</evidence>
<keyword evidence="14" id="KW-1185">Reference proteome</keyword>
<keyword evidence="8" id="KW-0449">Lipoprotein</keyword>
<evidence type="ECO:0000256" key="9">
    <source>
        <dbReference type="ARBA" id="ARBA00035011"/>
    </source>
</evidence>
<feature type="signal peptide" evidence="11">
    <location>
        <begin position="1"/>
        <end position="25"/>
    </location>
</feature>
<dbReference type="SUPFAM" id="SSF49503">
    <property type="entry name" value="Cupredoxins"/>
    <property type="match status" value="1"/>
</dbReference>
<dbReference type="AlphaFoldDB" id="A0ABD3DL54"/>
<dbReference type="CDD" id="cd11019">
    <property type="entry name" value="OsENODL1_like"/>
    <property type="match status" value="1"/>
</dbReference>
<evidence type="ECO:0000256" key="3">
    <source>
        <dbReference type="ARBA" id="ARBA00022622"/>
    </source>
</evidence>
<name>A0ABD3DL54_9LAMI</name>
<feature type="chain" id="PRO_5044874047" description="Phytocyanin domain-containing protein" evidence="11">
    <location>
        <begin position="26"/>
        <end position="183"/>
    </location>
</feature>
<dbReference type="PANTHER" id="PTHR33021">
    <property type="entry name" value="BLUE COPPER PROTEIN"/>
    <property type="match status" value="1"/>
</dbReference>
<sequence length="183" mass="19666">MDCLKSLMPCLAILLLVSMISFSEAKELGIGGKKSKWEVPSSPDKYNKWAQSKRFQIGDAIVLKYDGKIDSVLQVSEGNFKSCIKSNPIQSYNDGNTKITLDKSGPFYFISGADGHCEKGQKVEITVMSEKHHHHPDAPAPSPAEDHHHAPAPAPKKSGGGNGLKAGFMGGLVAVVMAIMAFV</sequence>
<comment type="caution">
    <text evidence="13">The sequence shown here is derived from an EMBL/GenBank/DDBJ whole genome shotgun (WGS) entry which is preliminary data.</text>
</comment>
<comment type="similarity">
    <text evidence="9">Belongs to the early nodulin-like (ENODL) family.</text>
</comment>
<feature type="region of interest" description="Disordered" evidence="10">
    <location>
        <begin position="129"/>
        <end position="161"/>
    </location>
</feature>
<accession>A0ABD3DL54</accession>
<evidence type="ECO:0000256" key="7">
    <source>
        <dbReference type="ARBA" id="ARBA00023180"/>
    </source>
</evidence>
<evidence type="ECO:0000313" key="14">
    <source>
        <dbReference type="Proteomes" id="UP001632038"/>
    </source>
</evidence>
<evidence type="ECO:0000256" key="2">
    <source>
        <dbReference type="ARBA" id="ARBA00022475"/>
    </source>
</evidence>